<accession>A0A922M1P7</accession>
<dbReference type="EMBL" id="JACEFF010000897">
    <property type="protein sequence ID" value="KAH9628724.1"/>
    <property type="molecule type" value="Genomic_DNA"/>
</dbReference>
<dbReference type="AlphaFoldDB" id="A0A922M1P7"/>
<dbReference type="SUPFAM" id="SSF47769">
    <property type="entry name" value="SAM/Pointed domain"/>
    <property type="match status" value="1"/>
</dbReference>
<sequence>MNCCSKLFDLRCRLLQELIESYQLNQTLLRQVLEEQKTQTMIFKEFVEKKSRSCTPEVFVSQSDSAVDTGDGSDSVDEGEALKLREWVAARGLPSVVTNALLSHCYVLTDLLQHAQREDIAKLNLKGGIELRLWRAIQEHRLHSSPAHLRRSSSTETDGDAPLLLLDPTRTRARRAPSTASACSNNPTIVIRDQVNGDDSVAPYYGDAGLNL</sequence>
<comment type="caution">
    <text evidence="1">The sequence shown here is derived from an EMBL/GenBank/DDBJ whole genome shotgun (WGS) entry which is preliminary data.</text>
</comment>
<proteinExistence type="predicted"/>
<reference evidence="1" key="1">
    <citation type="journal article" date="2021" name="G3 (Bethesda)">
        <title>Genome and transcriptome analysis of the beet armyworm Spodoptera exigua reveals targets for pest control. .</title>
        <authorList>
            <person name="Simon S."/>
            <person name="Breeschoten T."/>
            <person name="Jansen H.J."/>
            <person name="Dirks R.P."/>
            <person name="Schranz M.E."/>
            <person name="Ros V.I.D."/>
        </authorList>
    </citation>
    <scope>NUCLEOTIDE SEQUENCE</scope>
    <source>
        <strain evidence="1">TB_SE_WUR_2020</strain>
    </source>
</reference>
<protein>
    <recommendedName>
        <fullName evidence="3">SAM domain-containing protein</fullName>
    </recommendedName>
</protein>
<gene>
    <name evidence="1" type="ORF">HF086_003678</name>
</gene>
<dbReference type="Proteomes" id="UP000814243">
    <property type="component" value="Unassembled WGS sequence"/>
</dbReference>
<evidence type="ECO:0000313" key="1">
    <source>
        <dbReference type="EMBL" id="KAH9628724.1"/>
    </source>
</evidence>
<name>A0A922M1P7_SPOEX</name>
<evidence type="ECO:0000313" key="2">
    <source>
        <dbReference type="Proteomes" id="UP000814243"/>
    </source>
</evidence>
<evidence type="ECO:0008006" key="3">
    <source>
        <dbReference type="Google" id="ProtNLM"/>
    </source>
</evidence>
<dbReference type="InterPro" id="IPR013761">
    <property type="entry name" value="SAM/pointed_sf"/>
</dbReference>
<organism evidence="1 2">
    <name type="scientific">Spodoptera exigua</name>
    <name type="common">Beet armyworm</name>
    <name type="synonym">Noctua fulgens</name>
    <dbReference type="NCBI Taxonomy" id="7107"/>
    <lineage>
        <taxon>Eukaryota</taxon>
        <taxon>Metazoa</taxon>
        <taxon>Ecdysozoa</taxon>
        <taxon>Arthropoda</taxon>
        <taxon>Hexapoda</taxon>
        <taxon>Insecta</taxon>
        <taxon>Pterygota</taxon>
        <taxon>Neoptera</taxon>
        <taxon>Endopterygota</taxon>
        <taxon>Lepidoptera</taxon>
        <taxon>Glossata</taxon>
        <taxon>Ditrysia</taxon>
        <taxon>Noctuoidea</taxon>
        <taxon>Noctuidae</taxon>
        <taxon>Amphipyrinae</taxon>
        <taxon>Spodoptera</taxon>
    </lineage>
</organism>